<dbReference type="CDD" id="cd05466">
    <property type="entry name" value="PBP2_LTTR_substrate"/>
    <property type="match status" value="1"/>
</dbReference>
<dbReference type="PROSITE" id="PS50931">
    <property type="entry name" value="HTH_LYSR"/>
    <property type="match status" value="1"/>
</dbReference>
<evidence type="ECO:0000313" key="7">
    <source>
        <dbReference type="Proteomes" id="UP001198962"/>
    </source>
</evidence>
<dbReference type="Pfam" id="PF03466">
    <property type="entry name" value="LysR_substrate"/>
    <property type="match status" value="1"/>
</dbReference>
<dbReference type="InterPro" id="IPR050950">
    <property type="entry name" value="HTH-type_LysR_regulators"/>
</dbReference>
<sequence>MDFKDLSYVLAIAKYQNITKAANALYITQPTLTKFLQNLESDLGQKLFRKLGHRFVLTYAGERYVAKATEILNLKKELDQEMGDIIKDNHGSLKIAFPTMRGTYMLPCTLPIFNSLYPNVQLNILESHSNQLESMILNGETDLAFFYLPIKSPDIDYEIISHEEVLLIMPDHHPLAEKGVHRDGCKFSWMDMNLMREEKFILQIPGQRTRQTVDHLFKESGFTPNIKLQTANIPAMIQLVAKGYGCGFVTETHLKHIQPPPSVVRFSVGNPCTTVDFVAAYRRGSYLPYHAKEYISIVKNFT</sequence>
<dbReference type="SUPFAM" id="SSF53850">
    <property type="entry name" value="Periplasmic binding protein-like II"/>
    <property type="match status" value="1"/>
</dbReference>
<dbReference type="SUPFAM" id="SSF46785">
    <property type="entry name" value="Winged helix' DNA-binding domain"/>
    <property type="match status" value="1"/>
</dbReference>
<evidence type="ECO:0000256" key="3">
    <source>
        <dbReference type="ARBA" id="ARBA00023125"/>
    </source>
</evidence>
<dbReference type="InterPro" id="IPR036388">
    <property type="entry name" value="WH-like_DNA-bd_sf"/>
</dbReference>
<organism evidence="6 7">
    <name type="scientific">Brotaphodocola catenula</name>
    <dbReference type="NCBI Taxonomy" id="2885361"/>
    <lineage>
        <taxon>Bacteria</taxon>
        <taxon>Bacillati</taxon>
        <taxon>Bacillota</taxon>
        <taxon>Clostridia</taxon>
        <taxon>Lachnospirales</taxon>
        <taxon>Lachnospiraceae</taxon>
        <taxon>Brotaphodocola</taxon>
    </lineage>
</organism>
<feature type="domain" description="HTH lysR-type" evidence="5">
    <location>
        <begin position="1"/>
        <end position="58"/>
    </location>
</feature>
<dbReference type="Gene3D" id="3.40.190.290">
    <property type="match status" value="1"/>
</dbReference>
<dbReference type="EMBL" id="JAJEPU010000001">
    <property type="protein sequence ID" value="MCC2163292.1"/>
    <property type="molecule type" value="Genomic_DNA"/>
</dbReference>
<protein>
    <submittedName>
        <fullName evidence="6">LysR family transcriptional regulator</fullName>
    </submittedName>
</protein>
<keyword evidence="4" id="KW-0804">Transcription</keyword>
<evidence type="ECO:0000259" key="5">
    <source>
        <dbReference type="PROSITE" id="PS50931"/>
    </source>
</evidence>
<keyword evidence="7" id="KW-1185">Reference proteome</keyword>
<evidence type="ECO:0000313" key="6">
    <source>
        <dbReference type="EMBL" id="MCC2163292.1"/>
    </source>
</evidence>
<evidence type="ECO:0000256" key="4">
    <source>
        <dbReference type="ARBA" id="ARBA00023163"/>
    </source>
</evidence>
<evidence type="ECO:0000256" key="1">
    <source>
        <dbReference type="ARBA" id="ARBA00009437"/>
    </source>
</evidence>
<dbReference type="Pfam" id="PF00126">
    <property type="entry name" value="HTH_1"/>
    <property type="match status" value="1"/>
</dbReference>
<gene>
    <name evidence="6" type="ORF">LKD32_00055</name>
</gene>
<proteinExistence type="inferred from homology"/>
<keyword evidence="2" id="KW-0805">Transcription regulation</keyword>
<evidence type="ECO:0000256" key="2">
    <source>
        <dbReference type="ARBA" id="ARBA00023015"/>
    </source>
</evidence>
<dbReference type="InterPro" id="IPR000847">
    <property type="entry name" value="LysR_HTH_N"/>
</dbReference>
<dbReference type="GO" id="GO:0005829">
    <property type="term" value="C:cytosol"/>
    <property type="evidence" value="ECO:0007669"/>
    <property type="project" value="TreeGrafter"/>
</dbReference>
<reference evidence="6" key="1">
    <citation type="submission" date="2021-10" db="EMBL/GenBank/DDBJ databases">
        <title>Anaerobic single-cell dispensing facilitates the cultivation of human gut bacteria.</title>
        <authorList>
            <person name="Afrizal A."/>
        </authorList>
    </citation>
    <scope>NUCLEOTIDE SEQUENCE</scope>
    <source>
        <strain evidence="6">CLA-AA-H274</strain>
    </source>
</reference>
<dbReference type="Gene3D" id="1.10.10.10">
    <property type="entry name" value="Winged helix-like DNA-binding domain superfamily/Winged helix DNA-binding domain"/>
    <property type="match status" value="1"/>
</dbReference>
<name>A0AAE3DIL5_9FIRM</name>
<dbReference type="RefSeq" id="WP_308450229.1">
    <property type="nucleotide sequence ID" value="NZ_JAJEPU010000001.1"/>
</dbReference>
<dbReference type="Proteomes" id="UP001198962">
    <property type="component" value="Unassembled WGS sequence"/>
</dbReference>
<dbReference type="PANTHER" id="PTHR30419">
    <property type="entry name" value="HTH-TYPE TRANSCRIPTIONAL REGULATOR YBHD"/>
    <property type="match status" value="1"/>
</dbReference>
<dbReference type="GO" id="GO:0003700">
    <property type="term" value="F:DNA-binding transcription factor activity"/>
    <property type="evidence" value="ECO:0007669"/>
    <property type="project" value="InterPro"/>
</dbReference>
<dbReference type="InterPro" id="IPR005119">
    <property type="entry name" value="LysR_subst-bd"/>
</dbReference>
<accession>A0AAE3DIL5</accession>
<dbReference type="GO" id="GO:0003677">
    <property type="term" value="F:DNA binding"/>
    <property type="evidence" value="ECO:0007669"/>
    <property type="project" value="UniProtKB-KW"/>
</dbReference>
<comment type="similarity">
    <text evidence="1">Belongs to the LysR transcriptional regulatory family.</text>
</comment>
<dbReference type="PRINTS" id="PR00039">
    <property type="entry name" value="HTHLYSR"/>
</dbReference>
<dbReference type="AlphaFoldDB" id="A0AAE3DIL5"/>
<keyword evidence="3" id="KW-0238">DNA-binding</keyword>
<comment type="caution">
    <text evidence="6">The sequence shown here is derived from an EMBL/GenBank/DDBJ whole genome shotgun (WGS) entry which is preliminary data.</text>
</comment>
<dbReference type="InterPro" id="IPR036390">
    <property type="entry name" value="WH_DNA-bd_sf"/>
</dbReference>